<dbReference type="PANTHER" id="PTHR35566:SF1">
    <property type="entry name" value="TYPE VI SECRETION SYSTEM BASEPLATE COMPONENT TSSK1"/>
    <property type="match status" value="1"/>
</dbReference>
<reference evidence="2" key="1">
    <citation type="journal article" date="2017" name="Biotechnol. Biofuels">
        <title>Evaluation of environmental bacterial communities as a factor affecting the growth of duckweed Lemna minor.</title>
        <authorList>
            <person name="Ishizawa H."/>
            <person name="Kuroda M."/>
            <person name="Morikawa M."/>
            <person name="Ike M."/>
        </authorList>
    </citation>
    <scope>NUCLEOTIDE SEQUENCE [LARGE SCALE GENOMIC DNA]</scope>
    <source>
        <strain evidence="2">H3</strain>
    </source>
</reference>
<keyword evidence="2" id="KW-1185">Reference proteome</keyword>
<gene>
    <name evidence="1" type="ORF">DLM_2836</name>
</gene>
<organism evidence="1 2">
    <name type="scientific">Aquitalea magnusonii</name>
    <dbReference type="NCBI Taxonomy" id="332411"/>
    <lineage>
        <taxon>Bacteria</taxon>
        <taxon>Pseudomonadati</taxon>
        <taxon>Pseudomonadota</taxon>
        <taxon>Betaproteobacteria</taxon>
        <taxon>Neisseriales</taxon>
        <taxon>Chromobacteriaceae</taxon>
        <taxon>Aquitalea</taxon>
    </lineage>
</organism>
<sequence length="449" mass="50380">MRIHKPLWHEGILLLPQLFQQQEAEQAWQHHQLAALASPFPWGVSALALDPLALSQGQVRLEQLAGRFPDGTAFDTRISAQLPPARHLDALDNASDSITLWLALPLLNPLGNNLHQGEVRPEETPRRYRQQFAQVPDHMGEQEDELAVEQLNLLLKFDGEALDGMSKLPLARLQRNAQGRFEQDPGFIPPLLCCSASPLLQQRLQQLAELLLARQHSLQQQRRERTRQAADYLLSDLSLLWLMHSLAQSWPELRMLPTLGNIQPYAAYLCLSRLAGMLSIFALEQQLSDIPAYDHQQLGRVFLQLEQLIRTLLDTVIPTPVVVLPLQRDGSNLWLAHLDDARLREGTDFYLSVHAAMPLHLLQEQLPKVAKAGAPDEVARILSSAINGIPLKPMQRLPTALPSRVDSLYFALDSQHPAFATMLAAQSCAFYFPSSLPELQLALYAVPRT</sequence>
<proteinExistence type="predicted"/>
<protein>
    <submittedName>
        <fullName evidence="1">Uncharacterized protein ImpJ</fullName>
    </submittedName>
</protein>
<dbReference type="NCBIfam" id="TIGR03353">
    <property type="entry name" value="VI_chp_4"/>
    <property type="match status" value="1"/>
</dbReference>
<accession>A0A3G9GM51</accession>
<dbReference type="AlphaFoldDB" id="A0A3G9GM51"/>
<reference evidence="2" key="3">
    <citation type="journal article" date="2017" name="Plant Physiol. Biochem.">
        <title>Differential oxidative and antioxidative response of duckweed Lemna minor toward plant growth promoting/inhibiting bacteria.</title>
        <authorList>
            <person name="Ishizawa H."/>
            <person name="Kuroda M."/>
            <person name="Morikawa M."/>
            <person name="Ike M."/>
        </authorList>
    </citation>
    <scope>NUCLEOTIDE SEQUENCE [LARGE SCALE GENOMIC DNA]</scope>
    <source>
        <strain evidence="2">H3</strain>
    </source>
</reference>
<dbReference type="RefSeq" id="WP_167467120.1">
    <property type="nucleotide sequence ID" value="NZ_AP018823.1"/>
</dbReference>
<dbReference type="InterPro" id="IPR010263">
    <property type="entry name" value="T6SS_TssK"/>
</dbReference>
<dbReference type="EMBL" id="AP018823">
    <property type="protein sequence ID" value="BBF86437.1"/>
    <property type="molecule type" value="Genomic_DNA"/>
</dbReference>
<evidence type="ECO:0000313" key="2">
    <source>
        <dbReference type="Proteomes" id="UP000198290"/>
    </source>
</evidence>
<dbReference type="STRING" id="332411.VI06_07615"/>
<dbReference type="KEGG" id="amah:DLM_2836"/>
<dbReference type="PANTHER" id="PTHR35566">
    <property type="entry name" value="BLR3599 PROTEIN"/>
    <property type="match status" value="1"/>
</dbReference>
<name>A0A3G9GM51_9NEIS</name>
<dbReference type="Proteomes" id="UP000198290">
    <property type="component" value="Chromosome"/>
</dbReference>
<reference evidence="1 2" key="2">
    <citation type="journal article" date="2017" name="Genome Announc.">
        <title>Draft genome sequence of Aquitalea magnusonii strain H3, a plant growth-promoting bacterium of duckweed Lemna minor.</title>
        <authorList>
            <person name="Ishizawa H."/>
            <person name="Kuroda M."/>
            <person name="Ike M."/>
        </authorList>
    </citation>
    <scope>NUCLEOTIDE SEQUENCE [LARGE SCALE GENOMIC DNA]</scope>
    <source>
        <strain evidence="1 2">H3</strain>
    </source>
</reference>
<evidence type="ECO:0000313" key="1">
    <source>
        <dbReference type="EMBL" id="BBF86437.1"/>
    </source>
</evidence>
<dbReference type="Pfam" id="PF05936">
    <property type="entry name" value="T6SS_VasE"/>
    <property type="match status" value="1"/>
</dbReference>